<dbReference type="AlphaFoldDB" id="A0A7J8IZJ5"/>
<evidence type="ECO:0008006" key="4">
    <source>
        <dbReference type="Google" id="ProtNLM"/>
    </source>
</evidence>
<gene>
    <name evidence="2" type="ORF">HJG59_010378</name>
</gene>
<evidence type="ECO:0000313" key="3">
    <source>
        <dbReference type="Proteomes" id="UP000550707"/>
    </source>
</evidence>
<feature type="chain" id="PRO_5029819561" description="Secreted protein" evidence="1">
    <location>
        <begin position="24"/>
        <end position="212"/>
    </location>
</feature>
<organism evidence="2 3">
    <name type="scientific">Molossus molossus</name>
    <name type="common">Pallas' mastiff bat</name>
    <name type="synonym">Vespertilio molossus</name>
    <dbReference type="NCBI Taxonomy" id="27622"/>
    <lineage>
        <taxon>Eukaryota</taxon>
        <taxon>Metazoa</taxon>
        <taxon>Chordata</taxon>
        <taxon>Craniata</taxon>
        <taxon>Vertebrata</taxon>
        <taxon>Euteleostomi</taxon>
        <taxon>Mammalia</taxon>
        <taxon>Eutheria</taxon>
        <taxon>Laurasiatheria</taxon>
        <taxon>Chiroptera</taxon>
        <taxon>Yangochiroptera</taxon>
        <taxon>Molossidae</taxon>
        <taxon>Molossus</taxon>
    </lineage>
</organism>
<keyword evidence="1" id="KW-0732">Signal</keyword>
<keyword evidence="3" id="KW-1185">Reference proteome</keyword>
<evidence type="ECO:0000313" key="2">
    <source>
        <dbReference type="EMBL" id="KAF6490004.1"/>
    </source>
</evidence>
<proteinExistence type="predicted"/>
<feature type="signal peptide" evidence="1">
    <location>
        <begin position="1"/>
        <end position="23"/>
    </location>
</feature>
<evidence type="ECO:0000256" key="1">
    <source>
        <dbReference type="SAM" id="SignalP"/>
    </source>
</evidence>
<dbReference type="InParanoid" id="A0A7J8IZJ5"/>
<reference evidence="2 3" key="1">
    <citation type="journal article" date="2020" name="Nature">
        <title>Six reference-quality genomes reveal evolution of bat adaptations.</title>
        <authorList>
            <person name="Jebb D."/>
            <person name="Huang Z."/>
            <person name="Pippel M."/>
            <person name="Hughes G.M."/>
            <person name="Lavrichenko K."/>
            <person name="Devanna P."/>
            <person name="Winkler S."/>
            <person name="Jermiin L.S."/>
            <person name="Skirmuntt E.C."/>
            <person name="Katzourakis A."/>
            <person name="Burkitt-Gray L."/>
            <person name="Ray D.A."/>
            <person name="Sullivan K.A.M."/>
            <person name="Roscito J.G."/>
            <person name="Kirilenko B.M."/>
            <person name="Davalos L.M."/>
            <person name="Corthals A.P."/>
            <person name="Power M.L."/>
            <person name="Jones G."/>
            <person name="Ransome R.D."/>
            <person name="Dechmann D.K.N."/>
            <person name="Locatelli A.G."/>
            <person name="Puechmaille S.J."/>
            <person name="Fedrigo O."/>
            <person name="Jarvis E.D."/>
            <person name="Hiller M."/>
            <person name="Vernes S.C."/>
            <person name="Myers E.W."/>
            <person name="Teeling E.C."/>
        </authorList>
    </citation>
    <scope>NUCLEOTIDE SEQUENCE [LARGE SCALE GENOMIC DNA]</scope>
    <source>
        <strain evidence="2">MMolMol1</strain>
        <tissue evidence="2">Muscle</tissue>
    </source>
</reference>
<accession>A0A7J8IZJ5</accession>
<name>A0A7J8IZJ5_MOLMO</name>
<dbReference type="EMBL" id="JACASF010000003">
    <property type="protein sequence ID" value="KAF6490004.1"/>
    <property type="molecule type" value="Genomic_DNA"/>
</dbReference>
<protein>
    <recommendedName>
        <fullName evidence="4">Secreted protein</fullName>
    </recommendedName>
</protein>
<comment type="caution">
    <text evidence="2">The sequence shown here is derived from an EMBL/GenBank/DDBJ whole genome shotgun (WGS) entry which is preliminary data.</text>
</comment>
<dbReference type="Proteomes" id="UP000550707">
    <property type="component" value="Unassembled WGS sequence"/>
</dbReference>
<sequence>MYACIYVCVHMLACMCVVCMCTCMRIHMCTHVCVERQMDTSWQGAGCPRCGLMVTWNSAGRVEGLGWHISFSPAAASEMSRRWLTRFPLLFPAQLGAQHRVQGAPWKSSASMGPLSLEIVHRAPLGHEGKLRTCGPSDVFGAQMFRVHSHLGRVLTAVSLRRPTCRPSTAPAWGLQRGPQLEPLLSQLLRCRAKASRQLPGQLQRDLLGEGT</sequence>